<organism evidence="1 2">
    <name type="scientific">Buchnera aphidicola</name>
    <name type="common">Stegophylla sp.</name>
    <dbReference type="NCBI Taxonomy" id="2315800"/>
    <lineage>
        <taxon>Bacteria</taxon>
        <taxon>Pseudomonadati</taxon>
        <taxon>Pseudomonadota</taxon>
        <taxon>Gammaproteobacteria</taxon>
        <taxon>Enterobacterales</taxon>
        <taxon>Erwiniaceae</taxon>
        <taxon>Buchnera</taxon>
    </lineage>
</organism>
<evidence type="ECO:0000313" key="2">
    <source>
        <dbReference type="Proteomes" id="UP000298636"/>
    </source>
</evidence>
<name>A0A4D6YAV1_9GAMM</name>
<dbReference type="OrthoDB" id="9803054at2"/>
<reference evidence="1 2" key="1">
    <citation type="submission" date="2018-10" db="EMBL/GenBank/DDBJ databases">
        <title>Comparative functional genomics of the obligate endosymbiont Buchnera aphidicola.</title>
        <authorList>
            <person name="Chong R.A."/>
        </authorList>
    </citation>
    <scope>NUCLEOTIDE SEQUENCE [LARGE SCALE GENOMIC DNA]</scope>
    <source>
        <strain evidence="1 2">Ssp</strain>
    </source>
</reference>
<proteinExistence type="predicted"/>
<sequence>MLYTKFHLGIEYTFNYVSILFYDNFYLGGYDSIRGFRIIVLTQEVLCK</sequence>
<accession>A0A4D6YAV1</accession>
<gene>
    <name evidence="1" type="ORF">D9V79_00760</name>
</gene>
<evidence type="ECO:0000313" key="1">
    <source>
        <dbReference type="EMBL" id="QCI26539.1"/>
    </source>
</evidence>
<dbReference type="Proteomes" id="UP000298636">
    <property type="component" value="Chromosome"/>
</dbReference>
<protein>
    <submittedName>
        <fullName evidence="1">Uncharacterized protein</fullName>
    </submittedName>
</protein>
<dbReference type="AlphaFoldDB" id="A0A4D6YAV1"/>
<dbReference type="EMBL" id="CP032998">
    <property type="protein sequence ID" value="QCI26539.1"/>
    <property type="molecule type" value="Genomic_DNA"/>
</dbReference>
<keyword evidence="2" id="KW-1185">Reference proteome</keyword>